<accession>A0ACC0AXL2</accession>
<dbReference type="Proteomes" id="UP001060085">
    <property type="component" value="Linkage Group LG04"/>
</dbReference>
<name>A0ACC0AXL2_CATRO</name>
<comment type="caution">
    <text evidence="1">The sequence shown here is derived from an EMBL/GenBank/DDBJ whole genome shotgun (WGS) entry which is preliminary data.</text>
</comment>
<reference evidence="2" key="1">
    <citation type="journal article" date="2023" name="Nat. Plants">
        <title>Single-cell RNA sequencing provides a high-resolution roadmap for understanding the multicellular compartmentation of specialized metabolism.</title>
        <authorList>
            <person name="Sun S."/>
            <person name="Shen X."/>
            <person name="Li Y."/>
            <person name="Li Y."/>
            <person name="Wang S."/>
            <person name="Li R."/>
            <person name="Zhang H."/>
            <person name="Shen G."/>
            <person name="Guo B."/>
            <person name="Wei J."/>
            <person name="Xu J."/>
            <person name="St-Pierre B."/>
            <person name="Chen S."/>
            <person name="Sun C."/>
        </authorList>
    </citation>
    <scope>NUCLEOTIDE SEQUENCE [LARGE SCALE GENOMIC DNA]</scope>
</reference>
<keyword evidence="2" id="KW-1185">Reference proteome</keyword>
<gene>
    <name evidence="1" type="ORF">M9H77_15610</name>
</gene>
<protein>
    <submittedName>
        <fullName evidence="1">Uncharacterized protein</fullName>
    </submittedName>
</protein>
<sequence>MMMTGWGGVSEQGWRKGPWTPEEDKLLVQYVSSHGEGRWSSVSRCSGLNRSGKSCRLRWVNYLRPGLKRGNITPQEEGIIIELHALWGNKWSTIARYLPGRTDNEIKNYWRTHFKKRGSKPSDHQKQDKKKFNRQKDQFQEQIQRAPEINASVSPPQSDVTTDQKMIFEPNPQAAVLNHHPQQQTTTPSSTVQVESINNQYFPGPGATYDDVVSAWSDMMIPLDGLWGWLWDIDDQNEKTAASGNNGGGFVF</sequence>
<dbReference type="EMBL" id="CM044704">
    <property type="protein sequence ID" value="KAI5665757.1"/>
    <property type="molecule type" value="Genomic_DNA"/>
</dbReference>
<organism evidence="1 2">
    <name type="scientific">Catharanthus roseus</name>
    <name type="common">Madagascar periwinkle</name>
    <name type="synonym">Vinca rosea</name>
    <dbReference type="NCBI Taxonomy" id="4058"/>
    <lineage>
        <taxon>Eukaryota</taxon>
        <taxon>Viridiplantae</taxon>
        <taxon>Streptophyta</taxon>
        <taxon>Embryophyta</taxon>
        <taxon>Tracheophyta</taxon>
        <taxon>Spermatophyta</taxon>
        <taxon>Magnoliopsida</taxon>
        <taxon>eudicotyledons</taxon>
        <taxon>Gunneridae</taxon>
        <taxon>Pentapetalae</taxon>
        <taxon>asterids</taxon>
        <taxon>lamiids</taxon>
        <taxon>Gentianales</taxon>
        <taxon>Apocynaceae</taxon>
        <taxon>Rauvolfioideae</taxon>
        <taxon>Vinceae</taxon>
        <taxon>Catharanthinae</taxon>
        <taxon>Catharanthus</taxon>
    </lineage>
</organism>
<evidence type="ECO:0000313" key="2">
    <source>
        <dbReference type="Proteomes" id="UP001060085"/>
    </source>
</evidence>
<evidence type="ECO:0000313" key="1">
    <source>
        <dbReference type="EMBL" id="KAI5665757.1"/>
    </source>
</evidence>
<proteinExistence type="predicted"/>